<protein>
    <submittedName>
        <fullName evidence="1">Uncharacterized protein</fullName>
    </submittedName>
</protein>
<evidence type="ECO:0000313" key="1">
    <source>
        <dbReference type="EMBL" id="JAH24376.1"/>
    </source>
</evidence>
<name>A0A0E9R5F4_ANGAN</name>
<organism evidence="1">
    <name type="scientific">Anguilla anguilla</name>
    <name type="common">European freshwater eel</name>
    <name type="synonym">Muraena anguilla</name>
    <dbReference type="NCBI Taxonomy" id="7936"/>
    <lineage>
        <taxon>Eukaryota</taxon>
        <taxon>Metazoa</taxon>
        <taxon>Chordata</taxon>
        <taxon>Craniata</taxon>
        <taxon>Vertebrata</taxon>
        <taxon>Euteleostomi</taxon>
        <taxon>Actinopterygii</taxon>
        <taxon>Neopterygii</taxon>
        <taxon>Teleostei</taxon>
        <taxon>Anguilliformes</taxon>
        <taxon>Anguillidae</taxon>
        <taxon>Anguilla</taxon>
    </lineage>
</organism>
<dbReference type="AlphaFoldDB" id="A0A0E9R5F4"/>
<reference evidence="1" key="1">
    <citation type="submission" date="2014-11" db="EMBL/GenBank/DDBJ databases">
        <authorList>
            <person name="Amaro Gonzalez C."/>
        </authorList>
    </citation>
    <scope>NUCLEOTIDE SEQUENCE</scope>
</reference>
<reference evidence="1" key="2">
    <citation type="journal article" date="2015" name="Fish Shellfish Immunol.">
        <title>Early steps in the European eel (Anguilla anguilla)-Vibrio vulnificus interaction in the gills: Role of the RtxA13 toxin.</title>
        <authorList>
            <person name="Callol A."/>
            <person name="Pajuelo D."/>
            <person name="Ebbesson L."/>
            <person name="Teles M."/>
            <person name="MacKenzie S."/>
            <person name="Amaro C."/>
        </authorList>
    </citation>
    <scope>NUCLEOTIDE SEQUENCE</scope>
</reference>
<dbReference type="EMBL" id="GBXM01083826">
    <property type="protein sequence ID" value="JAH24751.1"/>
    <property type="molecule type" value="Transcribed_RNA"/>
</dbReference>
<proteinExistence type="predicted"/>
<sequence length="60" mass="7132">MDTEWTLKSLYTTPVFHKPIFPHNRIKTWNAKVNKTQTEDINDEVRMEGIAEQNIWSQLS</sequence>
<accession>A0A0E9R5F4</accession>
<dbReference type="EMBL" id="GBXM01084201">
    <property type="protein sequence ID" value="JAH24376.1"/>
    <property type="molecule type" value="Transcribed_RNA"/>
</dbReference>